<dbReference type="InterPro" id="IPR001128">
    <property type="entry name" value="Cyt_P450"/>
</dbReference>
<organism evidence="1 2">
    <name type="scientific">Bombardia bombarda</name>
    <dbReference type="NCBI Taxonomy" id="252184"/>
    <lineage>
        <taxon>Eukaryota</taxon>
        <taxon>Fungi</taxon>
        <taxon>Dikarya</taxon>
        <taxon>Ascomycota</taxon>
        <taxon>Pezizomycotina</taxon>
        <taxon>Sordariomycetes</taxon>
        <taxon>Sordariomycetidae</taxon>
        <taxon>Sordariales</taxon>
        <taxon>Lasiosphaeriaceae</taxon>
        <taxon>Bombardia</taxon>
    </lineage>
</organism>
<dbReference type="Pfam" id="PF00067">
    <property type="entry name" value="p450"/>
    <property type="match status" value="1"/>
</dbReference>
<dbReference type="Proteomes" id="UP001174934">
    <property type="component" value="Unassembled WGS sequence"/>
</dbReference>
<sequence>MCIGKNIAMMQMCKFIVEFYRHFEVELSHPEREWHFVGNWVTKQTDMDMLVTPLESK</sequence>
<dbReference type="GO" id="GO:0004497">
    <property type="term" value="F:monooxygenase activity"/>
    <property type="evidence" value="ECO:0007669"/>
    <property type="project" value="InterPro"/>
</dbReference>
<proteinExistence type="predicted"/>
<comment type="caution">
    <text evidence="1">The sequence shown here is derived from an EMBL/GenBank/DDBJ whole genome shotgun (WGS) entry which is preliminary data.</text>
</comment>
<evidence type="ECO:0008006" key="3">
    <source>
        <dbReference type="Google" id="ProtNLM"/>
    </source>
</evidence>
<dbReference type="EMBL" id="JAULSR010000001">
    <property type="protein sequence ID" value="KAK0635963.1"/>
    <property type="molecule type" value="Genomic_DNA"/>
</dbReference>
<gene>
    <name evidence="1" type="ORF">B0T17DRAFT_517757</name>
</gene>
<dbReference type="AlphaFoldDB" id="A0AA40CFV6"/>
<dbReference type="GO" id="GO:0005506">
    <property type="term" value="F:iron ion binding"/>
    <property type="evidence" value="ECO:0007669"/>
    <property type="project" value="InterPro"/>
</dbReference>
<dbReference type="SUPFAM" id="SSF48264">
    <property type="entry name" value="Cytochrome P450"/>
    <property type="match status" value="1"/>
</dbReference>
<dbReference type="InterPro" id="IPR036396">
    <property type="entry name" value="Cyt_P450_sf"/>
</dbReference>
<dbReference type="GO" id="GO:0016705">
    <property type="term" value="F:oxidoreductase activity, acting on paired donors, with incorporation or reduction of molecular oxygen"/>
    <property type="evidence" value="ECO:0007669"/>
    <property type="project" value="InterPro"/>
</dbReference>
<keyword evidence="2" id="KW-1185">Reference proteome</keyword>
<dbReference type="GO" id="GO:0020037">
    <property type="term" value="F:heme binding"/>
    <property type="evidence" value="ECO:0007669"/>
    <property type="project" value="InterPro"/>
</dbReference>
<accession>A0AA40CFV6</accession>
<evidence type="ECO:0000313" key="1">
    <source>
        <dbReference type="EMBL" id="KAK0635963.1"/>
    </source>
</evidence>
<name>A0AA40CFV6_9PEZI</name>
<evidence type="ECO:0000313" key="2">
    <source>
        <dbReference type="Proteomes" id="UP001174934"/>
    </source>
</evidence>
<reference evidence="1" key="1">
    <citation type="submission" date="2023-06" db="EMBL/GenBank/DDBJ databases">
        <title>Genome-scale phylogeny and comparative genomics of the fungal order Sordariales.</title>
        <authorList>
            <consortium name="Lawrence Berkeley National Laboratory"/>
            <person name="Hensen N."/>
            <person name="Bonometti L."/>
            <person name="Westerberg I."/>
            <person name="Brannstrom I.O."/>
            <person name="Guillou S."/>
            <person name="Cros-Aarteil S."/>
            <person name="Calhoun S."/>
            <person name="Haridas S."/>
            <person name="Kuo A."/>
            <person name="Mondo S."/>
            <person name="Pangilinan J."/>
            <person name="Riley R."/>
            <person name="LaButti K."/>
            <person name="Andreopoulos B."/>
            <person name="Lipzen A."/>
            <person name="Chen C."/>
            <person name="Yanf M."/>
            <person name="Daum C."/>
            <person name="Ng V."/>
            <person name="Clum A."/>
            <person name="Steindorff A."/>
            <person name="Ohm R."/>
            <person name="Martin F."/>
            <person name="Silar P."/>
            <person name="Natvig D."/>
            <person name="Lalanne C."/>
            <person name="Gautier V."/>
            <person name="Ament-velasquez S.L."/>
            <person name="Kruys A."/>
            <person name="Hutchinson M.I."/>
            <person name="Powell A.J."/>
            <person name="Barry K."/>
            <person name="Miller A.N."/>
            <person name="Grigoriev I.V."/>
            <person name="Debuchy R."/>
            <person name="Gladieux P."/>
            <person name="Thoren M.H."/>
            <person name="Johannesson H."/>
        </authorList>
    </citation>
    <scope>NUCLEOTIDE SEQUENCE</scope>
    <source>
        <strain evidence="1">SMH3391-2</strain>
    </source>
</reference>
<protein>
    <recommendedName>
        <fullName evidence="3">Cytochrome P450</fullName>
    </recommendedName>
</protein>
<dbReference type="Gene3D" id="1.10.630.10">
    <property type="entry name" value="Cytochrome P450"/>
    <property type="match status" value="1"/>
</dbReference>